<evidence type="ECO:0000256" key="7">
    <source>
        <dbReference type="SAM" id="Phobius"/>
    </source>
</evidence>
<comment type="similarity">
    <text evidence="2">Belongs to the DoxX family.</text>
</comment>
<feature type="transmembrane region" description="Helical" evidence="7">
    <location>
        <begin position="56"/>
        <end position="76"/>
    </location>
</feature>
<evidence type="ECO:0000256" key="5">
    <source>
        <dbReference type="ARBA" id="ARBA00022989"/>
    </source>
</evidence>
<evidence type="ECO:0000313" key="9">
    <source>
        <dbReference type="Proteomes" id="UP000741360"/>
    </source>
</evidence>
<keyword evidence="6 7" id="KW-0472">Membrane</keyword>
<organism evidence="8 9">
    <name type="scientific">Tectimicrobiota bacterium</name>
    <dbReference type="NCBI Taxonomy" id="2528274"/>
    <lineage>
        <taxon>Bacteria</taxon>
        <taxon>Pseudomonadati</taxon>
        <taxon>Nitrospinota/Tectimicrobiota group</taxon>
        <taxon>Candidatus Tectimicrobiota</taxon>
    </lineage>
</organism>
<dbReference type="EMBL" id="JACPSX010000086">
    <property type="protein sequence ID" value="MBI3014343.1"/>
    <property type="molecule type" value="Genomic_DNA"/>
</dbReference>
<reference evidence="8" key="1">
    <citation type="submission" date="2020-07" db="EMBL/GenBank/DDBJ databases">
        <title>Huge and variable diversity of episymbiotic CPR bacteria and DPANN archaea in groundwater ecosystems.</title>
        <authorList>
            <person name="He C.Y."/>
            <person name="Keren R."/>
            <person name="Whittaker M."/>
            <person name="Farag I.F."/>
            <person name="Doudna J."/>
            <person name="Cate J.H.D."/>
            <person name="Banfield J.F."/>
        </authorList>
    </citation>
    <scope>NUCLEOTIDE SEQUENCE</scope>
    <source>
        <strain evidence="8">NC_groundwater_717_Ag_S-0.2um_59_8</strain>
    </source>
</reference>
<evidence type="ECO:0000256" key="1">
    <source>
        <dbReference type="ARBA" id="ARBA00004651"/>
    </source>
</evidence>
<gene>
    <name evidence="8" type="ORF">HYY65_04630</name>
</gene>
<name>A0A932GNS9_UNCTE</name>
<sequence length="136" mass="13975">MSTGESAARGGWGITVLRVIVGVVFLLHGGQKLFVWGFGGVAAFMTQVGIPVPMLAAVVVTAVEFLGGLALVLGLFTRWAAVLLAVDMLVAIFAVHLKAGFFLPNGYEFALTLLAANVALAFQGGGDAALESVLKG</sequence>
<dbReference type="AlphaFoldDB" id="A0A932GNS9"/>
<feature type="transmembrane region" description="Helical" evidence="7">
    <location>
        <begin position="6"/>
        <end position="26"/>
    </location>
</feature>
<dbReference type="GO" id="GO:0005886">
    <property type="term" value="C:plasma membrane"/>
    <property type="evidence" value="ECO:0007669"/>
    <property type="project" value="UniProtKB-SubCell"/>
</dbReference>
<feature type="transmembrane region" description="Helical" evidence="7">
    <location>
        <begin position="33"/>
        <end position="50"/>
    </location>
</feature>
<keyword evidence="5 7" id="KW-1133">Transmembrane helix</keyword>
<dbReference type="Proteomes" id="UP000741360">
    <property type="component" value="Unassembled WGS sequence"/>
</dbReference>
<evidence type="ECO:0000256" key="4">
    <source>
        <dbReference type="ARBA" id="ARBA00022692"/>
    </source>
</evidence>
<evidence type="ECO:0000256" key="6">
    <source>
        <dbReference type="ARBA" id="ARBA00023136"/>
    </source>
</evidence>
<dbReference type="Pfam" id="PF07681">
    <property type="entry name" value="DoxX"/>
    <property type="match status" value="1"/>
</dbReference>
<comment type="subcellular location">
    <subcellularLocation>
        <location evidence="1">Cell membrane</location>
        <topology evidence="1">Multi-pass membrane protein</topology>
    </subcellularLocation>
</comment>
<evidence type="ECO:0000256" key="2">
    <source>
        <dbReference type="ARBA" id="ARBA00006679"/>
    </source>
</evidence>
<dbReference type="PANTHER" id="PTHR33452:SF1">
    <property type="entry name" value="INNER MEMBRANE PROTEIN YPHA-RELATED"/>
    <property type="match status" value="1"/>
</dbReference>
<comment type="caution">
    <text evidence="8">The sequence shown here is derived from an EMBL/GenBank/DDBJ whole genome shotgun (WGS) entry which is preliminary data.</text>
</comment>
<accession>A0A932GNS9</accession>
<protein>
    <submittedName>
        <fullName evidence="8">DoxX family protein</fullName>
    </submittedName>
</protein>
<dbReference type="PANTHER" id="PTHR33452">
    <property type="entry name" value="OXIDOREDUCTASE CATD-RELATED"/>
    <property type="match status" value="1"/>
</dbReference>
<dbReference type="InterPro" id="IPR051907">
    <property type="entry name" value="DoxX-like_oxidoreductase"/>
</dbReference>
<evidence type="ECO:0000256" key="3">
    <source>
        <dbReference type="ARBA" id="ARBA00022475"/>
    </source>
</evidence>
<keyword evidence="3" id="KW-1003">Cell membrane</keyword>
<proteinExistence type="inferred from homology"/>
<feature type="transmembrane region" description="Helical" evidence="7">
    <location>
        <begin position="83"/>
        <end position="103"/>
    </location>
</feature>
<evidence type="ECO:0000313" key="8">
    <source>
        <dbReference type="EMBL" id="MBI3014343.1"/>
    </source>
</evidence>
<dbReference type="InterPro" id="IPR032808">
    <property type="entry name" value="DoxX"/>
</dbReference>
<keyword evidence="4 7" id="KW-0812">Transmembrane</keyword>